<feature type="transmembrane region" description="Helical" evidence="1">
    <location>
        <begin position="6"/>
        <end position="28"/>
    </location>
</feature>
<dbReference type="RefSeq" id="WP_101474254.1">
    <property type="nucleotide sequence ID" value="NZ_CP060637.1"/>
</dbReference>
<feature type="transmembrane region" description="Helical" evidence="1">
    <location>
        <begin position="40"/>
        <end position="57"/>
    </location>
</feature>
<dbReference type="PIRSF" id="PIRSF003203">
    <property type="entry name" value="AzlD"/>
    <property type="match status" value="1"/>
</dbReference>
<protein>
    <submittedName>
        <fullName evidence="2">AzlD domain-containing protein</fullName>
    </submittedName>
</protein>
<keyword evidence="1" id="KW-0812">Transmembrane</keyword>
<dbReference type="InterPro" id="IPR008407">
    <property type="entry name" value="Brnchd-chn_aa_trnsp_AzlD"/>
</dbReference>
<dbReference type="KEGG" id="fho:H9Q81_06935"/>
<gene>
    <name evidence="2" type="ORF">H9Q81_06935</name>
</gene>
<dbReference type="EMBL" id="CP060637">
    <property type="protein sequence ID" value="QNM14703.1"/>
    <property type="molecule type" value="Genomic_DNA"/>
</dbReference>
<sequence length="109" mass="12119">MTRYQIIITIVLAVLGTVLTRCISFVVFPNPQKIPDFVKYLGKVLPFAVMGLLVVFSYKDISFSDPNNVIIKLIASAIVIGLHVYKRNMLLSIAGGTIAYVVMLQIIKF</sequence>
<evidence type="ECO:0000313" key="2">
    <source>
        <dbReference type="EMBL" id="QNM14703.1"/>
    </source>
</evidence>
<evidence type="ECO:0000313" key="3">
    <source>
        <dbReference type="Proteomes" id="UP000515913"/>
    </source>
</evidence>
<accession>A0A7G9GV71</accession>
<dbReference type="Pfam" id="PF05437">
    <property type="entry name" value="AzlD"/>
    <property type="match status" value="1"/>
</dbReference>
<keyword evidence="1" id="KW-0472">Membrane</keyword>
<feature type="transmembrane region" description="Helical" evidence="1">
    <location>
        <begin position="69"/>
        <end position="85"/>
    </location>
</feature>
<proteinExistence type="predicted"/>
<feature type="transmembrane region" description="Helical" evidence="1">
    <location>
        <begin position="90"/>
        <end position="107"/>
    </location>
</feature>
<organism evidence="2 3">
    <name type="scientific">Fusobacterium hominis</name>
    <dbReference type="NCBI Taxonomy" id="2764326"/>
    <lineage>
        <taxon>Bacteria</taxon>
        <taxon>Fusobacteriati</taxon>
        <taxon>Fusobacteriota</taxon>
        <taxon>Fusobacteriia</taxon>
        <taxon>Fusobacteriales</taxon>
        <taxon>Fusobacteriaceae</taxon>
        <taxon>Fusobacterium</taxon>
    </lineage>
</organism>
<keyword evidence="1" id="KW-1133">Transmembrane helix</keyword>
<keyword evidence="3" id="KW-1185">Reference proteome</keyword>
<reference evidence="2 3" key="1">
    <citation type="submission" date="2020-08" db="EMBL/GenBank/DDBJ databases">
        <authorList>
            <person name="Liu C."/>
            <person name="Sun Q."/>
        </authorList>
    </citation>
    <scope>NUCLEOTIDE SEQUENCE [LARGE SCALE GENOMIC DNA]</scope>
    <source>
        <strain evidence="2 3">NSJ-57</strain>
    </source>
</reference>
<dbReference type="AlphaFoldDB" id="A0A7G9GV71"/>
<evidence type="ECO:0000256" key="1">
    <source>
        <dbReference type="SAM" id="Phobius"/>
    </source>
</evidence>
<dbReference type="Proteomes" id="UP000515913">
    <property type="component" value="Chromosome"/>
</dbReference>
<name>A0A7G9GV71_9FUSO</name>